<dbReference type="SUPFAM" id="SSF101353">
    <property type="entry name" value="Putative anticodon-binding domain of alanyl-tRNA synthetase (AlaRS)"/>
    <property type="match status" value="1"/>
</dbReference>
<comment type="caution">
    <text evidence="3">The sequence shown here is derived from an EMBL/GenBank/DDBJ whole genome shotgun (WGS) entry which is preliminary data.</text>
</comment>
<dbReference type="Proteomes" id="UP000516437">
    <property type="component" value="Chromosome 7"/>
</dbReference>
<dbReference type="Pfam" id="PF01411">
    <property type="entry name" value="tRNA-synt_2c"/>
    <property type="match status" value="1"/>
</dbReference>
<dbReference type="PANTHER" id="PTHR11777:SF9">
    <property type="entry name" value="ALANINE--TRNA LIGASE, CYTOPLASMIC"/>
    <property type="match status" value="1"/>
</dbReference>
<evidence type="ECO:0000313" key="4">
    <source>
        <dbReference type="Proteomes" id="UP000516437"/>
    </source>
</evidence>
<dbReference type="InterPro" id="IPR050058">
    <property type="entry name" value="Ala-tRNA_ligase"/>
</dbReference>
<dbReference type="EMBL" id="RXIC02000025">
    <property type="protein sequence ID" value="KAB1206103.1"/>
    <property type="molecule type" value="Genomic_DNA"/>
</dbReference>
<dbReference type="GO" id="GO:0006419">
    <property type="term" value="P:alanyl-tRNA aminoacylation"/>
    <property type="evidence" value="ECO:0007669"/>
    <property type="project" value="InterPro"/>
</dbReference>
<accession>A0A6A1V0D6</accession>
<keyword evidence="4" id="KW-1185">Reference proteome</keyword>
<organism evidence="3 4">
    <name type="scientific">Morella rubra</name>
    <name type="common">Chinese bayberry</name>
    <dbReference type="NCBI Taxonomy" id="262757"/>
    <lineage>
        <taxon>Eukaryota</taxon>
        <taxon>Viridiplantae</taxon>
        <taxon>Streptophyta</taxon>
        <taxon>Embryophyta</taxon>
        <taxon>Tracheophyta</taxon>
        <taxon>Spermatophyta</taxon>
        <taxon>Magnoliopsida</taxon>
        <taxon>eudicotyledons</taxon>
        <taxon>Gunneridae</taxon>
        <taxon>Pentapetalae</taxon>
        <taxon>rosids</taxon>
        <taxon>fabids</taxon>
        <taxon>Fagales</taxon>
        <taxon>Myricaceae</taxon>
        <taxon>Morella</taxon>
    </lineage>
</organism>
<keyword evidence="3" id="KW-0436">Ligase</keyword>
<dbReference type="GO" id="GO:0005739">
    <property type="term" value="C:mitochondrion"/>
    <property type="evidence" value="ECO:0007669"/>
    <property type="project" value="TreeGrafter"/>
</dbReference>
<dbReference type="OrthoDB" id="1748522at2759"/>
<gene>
    <name evidence="3" type="ORF">CJ030_MR7G011656</name>
</gene>
<evidence type="ECO:0000313" key="3">
    <source>
        <dbReference type="EMBL" id="KAB1206103.1"/>
    </source>
</evidence>
<dbReference type="InterPro" id="IPR018164">
    <property type="entry name" value="Ala-tRNA-synth_IIc_N"/>
</dbReference>
<dbReference type="GO" id="GO:0009507">
    <property type="term" value="C:chloroplast"/>
    <property type="evidence" value="ECO:0007669"/>
    <property type="project" value="TreeGrafter"/>
</dbReference>
<feature type="region of interest" description="Disordered" evidence="1">
    <location>
        <begin position="189"/>
        <end position="213"/>
    </location>
</feature>
<dbReference type="GO" id="GO:0004813">
    <property type="term" value="F:alanine-tRNA ligase activity"/>
    <property type="evidence" value="ECO:0007669"/>
    <property type="project" value="InterPro"/>
</dbReference>
<dbReference type="AlphaFoldDB" id="A0A6A1V0D6"/>
<evidence type="ECO:0000259" key="2">
    <source>
        <dbReference type="Pfam" id="PF01411"/>
    </source>
</evidence>
<evidence type="ECO:0000256" key="1">
    <source>
        <dbReference type="SAM" id="MobiDB-lite"/>
    </source>
</evidence>
<dbReference type="GO" id="GO:0002161">
    <property type="term" value="F:aminoacyl-tRNA deacylase activity"/>
    <property type="evidence" value="ECO:0007669"/>
    <property type="project" value="TreeGrafter"/>
</dbReference>
<dbReference type="PANTHER" id="PTHR11777">
    <property type="entry name" value="ALANYL-TRNA SYNTHETASE"/>
    <property type="match status" value="1"/>
</dbReference>
<dbReference type="InterPro" id="IPR018162">
    <property type="entry name" value="Ala-tRNA-ligase_IIc_anticod-bd"/>
</dbReference>
<feature type="domain" description="Alanyl-tRNA synthetase class IIc N-terminal" evidence="2">
    <location>
        <begin position="27"/>
        <end position="91"/>
    </location>
</feature>
<reference evidence="3 4" key="1">
    <citation type="journal article" date="2019" name="Plant Biotechnol. J.">
        <title>The red bayberry genome and genetic basis of sex determination.</title>
        <authorList>
            <person name="Jia H.M."/>
            <person name="Jia H.J."/>
            <person name="Cai Q.L."/>
            <person name="Wang Y."/>
            <person name="Zhao H.B."/>
            <person name="Yang W.F."/>
            <person name="Wang G.Y."/>
            <person name="Li Y.H."/>
            <person name="Zhan D.L."/>
            <person name="Shen Y.T."/>
            <person name="Niu Q.F."/>
            <person name="Chang L."/>
            <person name="Qiu J."/>
            <person name="Zhao L."/>
            <person name="Xie H.B."/>
            <person name="Fu W.Y."/>
            <person name="Jin J."/>
            <person name="Li X.W."/>
            <person name="Jiao Y."/>
            <person name="Zhou C.C."/>
            <person name="Tu T."/>
            <person name="Chai C.Y."/>
            <person name="Gao J.L."/>
            <person name="Fan L.J."/>
            <person name="van de Weg E."/>
            <person name="Wang J.Y."/>
            <person name="Gao Z.S."/>
        </authorList>
    </citation>
    <scope>NUCLEOTIDE SEQUENCE [LARGE SCALE GENOMIC DNA]</scope>
    <source>
        <tissue evidence="3">Leaves</tissue>
    </source>
</reference>
<dbReference type="GO" id="GO:0005524">
    <property type="term" value="F:ATP binding"/>
    <property type="evidence" value="ECO:0007669"/>
    <property type="project" value="InterPro"/>
</dbReference>
<protein>
    <submittedName>
        <fullName evidence="3">Alanine--tRNA ligase</fullName>
    </submittedName>
</protein>
<proteinExistence type="predicted"/>
<name>A0A6A1V0D6_9ROSI</name>
<sequence>MALDGTVDGLSIPNGVGRSYYVPSMSKMSNYDIDIFMPIFDVIQQATVAQSYSGKVGPYDLDRVDMAFRVVADHIRTLSFAIADGSCPGEVREKPKESKEYNNKTFRLMGFMQNEDGEWYLGMFMERSGKCMDISRCRGNVGKMYGPRDVWNEQFENYNGKARNTLEMKVEKQTSQEHLKMVKIRDGHLRNHKGKARSTSGTPQRSEMVKRKHTSEHLEIVVIQMELGK</sequence>